<dbReference type="InterPro" id="IPR029058">
    <property type="entry name" value="AB_hydrolase_fold"/>
</dbReference>
<dbReference type="STRING" id="926556.Echvi_1642"/>
<dbReference type="Pfam" id="PF05448">
    <property type="entry name" value="AXE1"/>
    <property type="match status" value="1"/>
</dbReference>
<gene>
    <name evidence="4" type="ordered locus">Echvi_1642</name>
</gene>
<protein>
    <submittedName>
        <fullName evidence="4">Acetyl esterase (Deacetylase)</fullName>
    </submittedName>
</protein>
<evidence type="ECO:0000256" key="1">
    <source>
        <dbReference type="PIRSR" id="PIRSR639069-1"/>
    </source>
</evidence>
<dbReference type="InterPro" id="IPR039069">
    <property type="entry name" value="CE7"/>
</dbReference>
<feature type="domain" description="Acetyl xylan esterase" evidence="3">
    <location>
        <begin position="128"/>
        <end position="427"/>
    </location>
</feature>
<sequence>MKTYCFFLFFIALTFSVTAQNYPSRSNVLWVTEPDHSDWLYQVGEEAKVAISLFEFGVPADQVTVHYAVGPEMLQPDSEGTITLDQGKGNISLGTATAPGFRDCWLTATLHGQTYKHHVKVGFEPEKLKPYTAFPADFEAFWDQAKSEAAQTPMQIEKVFVPEYSSQTVDCYLVKLQAYKKGQHVYGYLTIPKKDGKFPVVFAPPGAGIKPMNPLKHMFYAESGVIRFDMEIHGIRPDLDKDTYQEISAAFGNRNNSYLVNGLDDKDRYYMKKVYLSCIRALDFLTTLPEWDGQNLIAQGGSQGGALALITTGLDDRITACAANHPALSDMAGYKAGRAGGYPHLFTNFDGMDTPEKLKTLAYYDVVNFAKLIDVPVFMTWGYNDNTCPPTTSYIVYNTLDTEKESYITPINEHWVSEKTRRVILEWIKSKLK</sequence>
<dbReference type="Proteomes" id="UP000010796">
    <property type="component" value="Chromosome"/>
</dbReference>
<feature type="chain" id="PRO_5003942855" evidence="2">
    <location>
        <begin position="20"/>
        <end position="433"/>
    </location>
</feature>
<evidence type="ECO:0000256" key="2">
    <source>
        <dbReference type="SAM" id="SignalP"/>
    </source>
</evidence>
<dbReference type="GO" id="GO:0052689">
    <property type="term" value="F:carboxylic ester hydrolase activity"/>
    <property type="evidence" value="ECO:0007669"/>
    <property type="project" value="TreeGrafter"/>
</dbReference>
<feature type="active site" description="Charge relay system" evidence="1">
    <location>
        <position position="385"/>
    </location>
</feature>
<evidence type="ECO:0000313" key="4">
    <source>
        <dbReference type="EMBL" id="AGA77907.1"/>
    </source>
</evidence>
<dbReference type="GO" id="GO:0005976">
    <property type="term" value="P:polysaccharide metabolic process"/>
    <property type="evidence" value="ECO:0007669"/>
    <property type="project" value="TreeGrafter"/>
</dbReference>
<dbReference type="EMBL" id="CP003346">
    <property type="protein sequence ID" value="AGA77907.1"/>
    <property type="molecule type" value="Genomic_DNA"/>
</dbReference>
<organism evidence="4 5">
    <name type="scientific">Echinicola vietnamensis (strain DSM 17526 / LMG 23754 / KMM 6221)</name>
    <dbReference type="NCBI Taxonomy" id="926556"/>
    <lineage>
        <taxon>Bacteria</taxon>
        <taxon>Pseudomonadati</taxon>
        <taxon>Bacteroidota</taxon>
        <taxon>Cytophagia</taxon>
        <taxon>Cytophagales</taxon>
        <taxon>Cyclobacteriaceae</taxon>
        <taxon>Echinicola</taxon>
    </lineage>
</organism>
<keyword evidence="5" id="KW-1185">Reference proteome</keyword>
<dbReference type="eggNOG" id="COG3458">
    <property type="taxonomic scope" value="Bacteria"/>
</dbReference>
<feature type="signal peptide" evidence="2">
    <location>
        <begin position="1"/>
        <end position="19"/>
    </location>
</feature>
<dbReference type="OrthoDB" id="3668964at2"/>
<dbReference type="PATRIC" id="fig|926556.3.peg.1746"/>
<keyword evidence="2" id="KW-0732">Signal</keyword>
<dbReference type="SUPFAM" id="SSF53474">
    <property type="entry name" value="alpha/beta-Hydrolases"/>
    <property type="match status" value="1"/>
</dbReference>
<evidence type="ECO:0000259" key="3">
    <source>
        <dbReference type="Pfam" id="PF05448"/>
    </source>
</evidence>
<proteinExistence type="predicted"/>
<dbReference type="PANTHER" id="PTHR40111:SF1">
    <property type="entry name" value="CEPHALOSPORIN-C DEACETYLASE"/>
    <property type="match status" value="1"/>
</dbReference>
<dbReference type="KEGG" id="evi:Echvi_1642"/>
<dbReference type="AlphaFoldDB" id="L0FX73"/>
<feature type="active site" description="Nucleophile" evidence="1">
    <location>
        <position position="302"/>
    </location>
</feature>
<name>L0FX73_ECHVK</name>
<dbReference type="HOGENOM" id="CLU_050843_0_0_10"/>
<accession>L0FX73</accession>
<dbReference type="RefSeq" id="WP_015265469.1">
    <property type="nucleotide sequence ID" value="NC_019904.1"/>
</dbReference>
<reference evidence="5" key="1">
    <citation type="submission" date="2012-02" db="EMBL/GenBank/DDBJ databases">
        <title>The complete genome of Echinicola vietnamensis DSM 17526.</title>
        <authorList>
            <person name="Lucas S."/>
            <person name="Copeland A."/>
            <person name="Lapidus A."/>
            <person name="Glavina del Rio T."/>
            <person name="Dalin E."/>
            <person name="Tice H."/>
            <person name="Bruce D."/>
            <person name="Goodwin L."/>
            <person name="Pitluck S."/>
            <person name="Peters L."/>
            <person name="Ovchinnikova G."/>
            <person name="Teshima H."/>
            <person name="Kyrpides N."/>
            <person name="Mavromatis K."/>
            <person name="Ivanova N."/>
            <person name="Brettin T."/>
            <person name="Detter J.C."/>
            <person name="Han C."/>
            <person name="Larimer F."/>
            <person name="Land M."/>
            <person name="Hauser L."/>
            <person name="Markowitz V."/>
            <person name="Cheng J.-F."/>
            <person name="Hugenholtz P."/>
            <person name="Woyke T."/>
            <person name="Wu D."/>
            <person name="Brambilla E."/>
            <person name="Klenk H.-P."/>
            <person name="Eisen J.A."/>
        </authorList>
    </citation>
    <scope>NUCLEOTIDE SEQUENCE [LARGE SCALE GENOMIC DNA]</scope>
    <source>
        <strain evidence="5">DSM 17526 / LMG 23754 / KMM 6221</strain>
    </source>
</reference>
<dbReference type="Gene3D" id="3.40.50.1820">
    <property type="entry name" value="alpha/beta hydrolase"/>
    <property type="match status" value="1"/>
</dbReference>
<evidence type="ECO:0000313" key="5">
    <source>
        <dbReference type="Proteomes" id="UP000010796"/>
    </source>
</evidence>
<feature type="active site" description="Charge relay system" evidence="1">
    <location>
        <position position="414"/>
    </location>
</feature>
<dbReference type="InterPro" id="IPR008391">
    <property type="entry name" value="AXE1_dom"/>
</dbReference>
<dbReference type="PANTHER" id="PTHR40111">
    <property type="entry name" value="CEPHALOSPORIN-C DEACETYLASE"/>
    <property type="match status" value="1"/>
</dbReference>